<dbReference type="RefSeq" id="WP_177174154.1">
    <property type="nucleotide sequence ID" value="NZ_FOGT01000002.1"/>
</dbReference>
<dbReference type="AlphaFoldDB" id="A0A1H9Q2X6"/>
<accession>A0A1H9Q2X6</accession>
<dbReference type="STRING" id="1601833.SAMN05518684_10210"/>
<name>A0A1H9Q2X6_9BACI</name>
<gene>
    <name evidence="1" type="ORF">SAMN05518684_10210</name>
</gene>
<sequence>MLKQVTTIHRAKSFGLMVGLMDFVIDRMQNNENFFMKVLEDNDFKQFLMDDMFNEVYHDLRENSEAH</sequence>
<proteinExistence type="predicted"/>
<keyword evidence="2" id="KW-1185">Reference proteome</keyword>
<evidence type="ECO:0000313" key="1">
    <source>
        <dbReference type="EMBL" id="SER54455.1"/>
    </source>
</evidence>
<reference evidence="2" key="1">
    <citation type="submission" date="2016-10" db="EMBL/GenBank/DDBJ databases">
        <authorList>
            <person name="Varghese N."/>
            <person name="Submissions S."/>
        </authorList>
    </citation>
    <scope>NUCLEOTIDE SEQUENCE [LARGE SCALE GENOMIC DNA]</scope>
    <source>
        <strain evidence="2">S9</strain>
    </source>
</reference>
<dbReference type="EMBL" id="FOGT01000002">
    <property type="protein sequence ID" value="SER54455.1"/>
    <property type="molecule type" value="Genomic_DNA"/>
</dbReference>
<evidence type="ECO:0000313" key="2">
    <source>
        <dbReference type="Proteomes" id="UP000198571"/>
    </source>
</evidence>
<protein>
    <submittedName>
        <fullName evidence="1">Type I restriction enzyme, R subunit</fullName>
    </submittedName>
</protein>
<organism evidence="1 2">
    <name type="scientific">Salipaludibacillus aurantiacus</name>
    <dbReference type="NCBI Taxonomy" id="1601833"/>
    <lineage>
        <taxon>Bacteria</taxon>
        <taxon>Bacillati</taxon>
        <taxon>Bacillota</taxon>
        <taxon>Bacilli</taxon>
        <taxon>Bacillales</taxon>
        <taxon>Bacillaceae</taxon>
    </lineage>
</organism>
<dbReference type="Proteomes" id="UP000198571">
    <property type="component" value="Unassembled WGS sequence"/>
</dbReference>